<dbReference type="InterPro" id="IPR004843">
    <property type="entry name" value="Calcineurin-like_PHP"/>
</dbReference>
<dbReference type="InterPro" id="IPR043461">
    <property type="entry name" value="LpxH-like"/>
</dbReference>
<evidence type="ECO:0000256" key="2">
    <source>
        <dbReference type="ARBA" id="ARBA00022519"/>
    </source>
</evidence>
<dbReference type="GO" id="GO:0046872">
    <property type="term" value="F:metal ion binding"/>
    <property type="evidence" value="ECO:0007669"/>
    <property type="project" value="UniProtKB-KW"/>
</dbReference>
<dbReference type="STRING" id="690879.TSACC_23374"/>
<dbReference type="PANTHER" id="PTHR34990:SF2">
    <property type="entry name" value="BLL8164 PROTEIN"/>
    <property type="match status" value="1"/>
</dbReference>
<keyword evidence="4" id="KW-0472">Membrane</keyword>
<accession>A0A146GC49</accession>
<comment type="caution">
    <text evidence="7">The sequence shown here is derived from an EMBL/GenBank/DDBJ whole genome shotgun (WGS) entry which is preliminary data.</text>
</comment>
<dbReference type="GO" id="GO:0008758">
    <property type="term" value="F:UDP-2,3-diacylglucosamine hydrolase activity"/>
    <property type="evidence" value="ECO:0007669"/>
    <property type="project" value="TreeGrafter"/>
</dbReference>
<dbReference type="CDD" id="cd07398">
    <property type="entry name" value="MPP_YbbF-LpxH"/>
    <property type="match status" value="1"/>
</dbReference>
<gene>
    <name evidence="7" type="ORF">TSACC_23374</name>
</gene>
<evidence type="ECO:0000259" key="6">
    <source>
        <dbReference type="Pfam" id="PF00149"/>
    </source>
</evidence>
<evidence type="ECO:0000313" key="8">
    <source>
        <dbReference type="Proteomes" id="UP000076023"/>
    </source>
</evidence>
<dbReference type="InParanoid" id="A0A146GC49"/>
<evidence type="ECO:0000256" key="1">
    <source>
        <dbReference type="ARBA" id="ARBA00022475"/>
    </source>
</evidence>
<dbReference type="InterPro" id="IPR029052">
    <property type="entry name" value="Metallo-depent_PP-like"/>
</dbReference>
<dbReference type="GO" id="GO:0016020">
    <property type="term" value="C:membrane"/>
    <property type="evidence" value="ECO:0007669"/>
    <property type="project" value="GOC"/>
</dbReference>
<evidence type="ECO:0000256" key="4">
    <source>
        <dbReference type="ARBA" id="ARBA00023136"/>
    </source>
</evidence>
<keyword evidence="8" id="KW-1185">Reference proteome</keyword>
<dbReference type="PANTHER" id="PTHR34990">
    <property type="entry name" value="UDP-2,3-DIACYLGLUCOSAMINE HYDROLASE-RELATED"/>
    <property type="match status" value="1"/>
</dbReference>
<dbReference type="SUPFAM" id="SSF56300">
    <property type="entry name" value="Metallo-dependent phosphatases"/>
    <property type="match status" value="1"/>
</dbReference>
<sequence length="266" mass="30089">MNHYRTGWISDVHLGTRGSKAGALLKFLKDSEFETLYLVGDLIDIWALRRGIYWPQAHNDVIQKLLRRARKGTEIIYVVGNHDEFLARFFGQYGNISLQKNALHTTADGRRLLVMHGHELDTVVQNLGWLAHVGDVGYTLLMRCNGVVNFFRRAMGLGYWSLSAYVKAEVKNVVSFIGQFEEAIVRYARDFDVDGVLCGHIHTAAMREVNGVTYYNTGDWVESCTAMVERFDGTIEMLHFSPEETDGTADETPMESIPAPLLVLTR</sequence>
<keyword evidence="3" id="KW-0479">Metal-binding</keyword>
<keyword evidence="1" id="KW-1003">Cell membrane</keyword>
<dbReference type="GO" id="GO:0009245">
    <property type="term" value="P:lipid A biosynthetic process"/>
    <property type="evidence" value="ECO:0007669"/>
    <property type="project" value="TreeGrafter"/>
</dbReference>
<dbReference type="AlphaFoldDB" id="A0A146GC49"/>
<keyword evidence="5" id="KW-0464">Manganese</keyword>
<dbReference type="RefSeq" id="WP_075080528.1">
    <property type="nucleotide sequence ID" value="NZ_BDCO01000002.1"/>
</dbReference>
<dbReference type="FunCoup" id="A0A146GC49">
    <property type="interactions" value="96"/>
</dbReference>
<evidence type="ECO:0000256" key="5">
    <source>
        <dbReference type="ARBA" id="ARBA00023211"/>
    </source>
</evidence>
<dbReference type="Gene3D" id="3.60.21.10">
    <property type="match status" value="1"/>
</dbReference>
<reference evidence="8" key="1">
    <citation type="journal article" date="2017" name="Genome Announc.">
        <title>Draft Genome Sequence of Terrimicrobium sacchariphilum NM-5T, a Facultative Anaerobic Soil Bacterium of the Class Spartobacteria.</title>
        <authorList>
            <person name="Qiu Y.L."/>
            <person name="Tourlousse D.M."/>
            <person name="Matsuura N."/>
            <person name="Ohashi A."/>
            <person name="Sekiguchi Y."/>
        </authorList>
    </citation>
    <scope>NUCLEOTIDE SEQUENCE [LARGE SCALE GENOMIC DNA]</scope>
    <source>
        <strain evidence="8">NM-5</strain>
    </source>
</reference>
<protein>
    <submittedName>
        <fullName evidence="7">UDP-2,3-diacylglucosamine pyrophosphatase LpxH</fullName>
    </submittedName>
</protein>
<evidence type="ECO:0000256" key="3">
    <source>
        <dbReference type="ARBA" id="ARBA00022723"/>
    </source>
</evidence>
<dbReference type="OrthoDB" id="9802481at2"/>
<name>A0A146GC49_TERSA</name>
<feature type="domain" description="Calcineurin-like phosphoesterase" evidence="6">
    <location>
        <begin position="5"/>
        <end position="203"/>
    </location>
</feature>
<dbReference type="Pfam" id="PF00149">
    <property type="entry name" value="Metallophos"/>
    <property type="match status" value="1"/>
</dbReference>
<keyword evidence="2" id="KW-0997">Cell inner membrane</keyword>
<dbReference type="EMBL" id="BDCO01000002">
    <property type="protein sequence ID" value="GAT34940.1"/>
    <property type="molecule type" value="Genomic_DNA"/>
</dbReference>
<proteinExistence type="predicted"/>
<dbReference type="Proteomes" id="UP000076023">
    <property type="component" value="Unassembled WGS sequence"/>
</dbReference>
<evidence type="ECO:0000313" key="7">
    <source>
        <dbReference type="EMBL" id="GAT34940.1"/>
    </source>
</evidence>
<organism evidence="7 8">
    <name type="scientific">Terrimicrobium sacchariphilum</name>
    <dbReference type="NCBI Taxonomy" id="690879"/>
    <lineage>
        <taxon>Bacteria</taxon>
        <taxon>Pseudomonadati</taxon>
        <taxon>Verrucomicrobiota</taxon>
        <taxon>Terrimicrobiia</taxon>
        <taxon>Terrimicrobiales</taxon>
        <taxon>Terrimicrobiaceae</taxon>
        <taxon>Terrimicrobium</taxon>
    </lineage>
</organism>